<feature type="region of interest" description="Disordered" evidence="1">
    <location>
        <begin position="275"/>
        <end position="368"/>
    </location>
</feature>
<accession>A0A1T4P3V7</accession>
<evidence type="ECO:0000313" key="4">
    <source>
        <dbReference type="Proteomes" id="UP000190637"/>
    </source>
</evidence>
<dbReference type="SUPFAM" id="SSF55961">
    <property type="entry name" value="Bet v1-like"/>
    <property type="match status" value="1"/>
</dbReference>
<feature type="compositionally biased region" description="Acidic residues" evidence="1">
    <location>
        <begin position="295"/>
        <end position="361"/>
    </location>
</feature>
<feature type="domain" description="Coenzyme Q-binding protein COQ10 START" evidence="2">
    <location>
        <begin position="120"/>
        <end position="239"/>
    </location>
</feature>
<dbReference type="OrthoDB" id="3695445at2"/>
<dbReference type="EMBL" id="FUWS01000004">
    <property type="protein sequence ID" value="SJZ85618.1"/>
    <property type="molecule type" value="Genomic_DNA"/>
</dbReference>
<proteinExistence type="predicted"/>
<keyword evidence="4" id="KW-1185">Reference proteome</keyword>
<dbReference type="PANTHER" id="PTHR33824:SF7">
    <property type="entry name" value="POLYKETIDE CYCLASE_DEHYDRASE AND LIPID TRANSPORT SUPERFAMILY PROTEIN"/>
    <property type="match status" value="1"/>
</dbReference>
<dbReference type="CDD" id="cd07817">
    <property type="entry name" value="SRPBCC_8"/>
    <property type="match status" value="1"/>
</dbReference>
<dbReference type="STRING" id="1122192.SAMN02745673_01594"/>
<dbReference type="PANTHER" id="PTHR33824">
    <property type="entry name" value="POLYKETIDE CYCLASE/DEHYDRASE AND LIPID TRANSPORT SUPERFAMILY PROTEIN"/>
    <property type="match status" value="1"/>
</dbReference>
<feature type="compositionally biased region" description="Basic and acidic residues" evidence="1">
    <location>
        <begin position="275"/>
        <end position="294"/>
    </location>
</feature>
<sequence>MAEQSTGPLGRLRERNPAAGRLMEELERYTAAKATSVVSSAAQALGRGAERLGAGTGGSLGTVVKGGKKITEGKSPARAAVEIGAGGVKDRIKGVLGRLTGGGRGGAGPKAVVIVEDIDVGVPVRVAYDQWTRFGDFASFTKGVRSVDKADDTTSNWTARVLWSTRSWQARVTEQIPDQRIAWTSEGAKGTTKGAVTFHPLEENLTKVLLVVEYHPKGLFERTGNIWRAQGRRLRLDLKHYRRQVMMRSRFEEVEGWRGEIRDGEVVVDHEDALAEEERRHDEAVNEGEGHDGPDSEEAWEEPVEDGERPDDLEEDREEDLPEDDEEDAAPEPVAEEDDYDEDTVEDEGLLPEEEEGEEEERPARSRR</sequence>
<dbReference type="InterPro" id="IPR047137">
    <property type="entry name" value="ORF3"/>
</dbReference>
<dbReference type="Gene3D" id="3.30.530.20">
    <property type="match status" value="1"/>
</dbReference>
<dbReference type="Pfam" id="PF03364">
    <property type="entry name" value="Polyketide_cyc"/>
    <property type="match status" value="1"/>
</dbReference>
<evidence type="ECO:0000313" key="3">
    <source>
        <dbReference type="EMBL" id="SJZ85618.1"/>
    </source>
</evidence>
<gene>
    <name evidence="3" type="ORF">SAMN02745673_01594</name>
</gene>
<dbReference type="Proteomes" id="UP000190637">
    <property type="component" value="Unassembled WGS sequence"/>
</dbReference>
<dbReference type="InterPro" id="IPR023393">
    <property type="entry name" value="START-like_dom_sf"/>
</dbReference>
<evidence type="ECO:0000256" key="1">
    <source>
        <dbReference type="SAM" id="MobiDB-lite"/>
    </source>
</evidence>
<organism evidence="3 4">
    <name type="scientific">Marinactinospora thermotolerans DSM 45154</name>
    <dbReference type="NCBI Taxonomy" id="1122192"/>
    <lineage>
        <taxon>Bacteria</taxon>
        <taxon>Bacillati</taxon>
        <taxon>Actinomycetota</taxon>
        <taxon>Actinomycetes</taxon>
        <taxon>Streptosporangiales</taxon>
        <taxon>Nocardiopsidaceae</taxon>
        <taxon>Marinactinospora</taxon>
    </lineage>
</organism>
<protein>
    <submittedName>
        <fullName evidence="3">Polyketide cyclase / dehydrase and lipid transport</fullName>
    </submittedName>
</protein>
<dbReference type="AlphaFoldDB" id="A0A1T4P3V7"/>
<evidence type="ECO:0000259" key="2">
    <source>
        <dbReference type="Pfam" id="PF03364"/>
    </source>
</evidence>
<reference evidence="3 4" key="1">
    <citation type="submission" date="2017-02" db="EMBL/GenBank/DDBJ databases">
        <authorList>
            <person name="Peterson S.W."/>
        </authorList>
    </citation>
    <scope>NUCLEOTIDE SEQUENCE [LARGE SCALE GENOMIC DNA]</scope>
    <source>
        <strain evidence="3 4">DSM 45154</strain>
    </source>
</reference>
<name>A0A1T4P3V7_9ACTN</name>
<dbReference type="RefSeq" id="WP_078761347.1">
    <property type="nucleotide sequence ID" value="NZ_FUWS01000004.1"/>
</dbReference>
<dbReference type="InterPro" id="IPR005031">
    <property type="entry name" value="COQ10_START"/>
</dbReference>